<dbReference type="InterPro" id="IPR050793">
    <property type="entry name" value="CMP-NeuNAc_synthase"/>
</dbReference>
<dbReference type="PANTHER" id="PTHR21485:SF6">
    <property type="entry name" value="N-ACYLNEURAMINATE CYTIDYLYLTRANSFERASE-RELATED"/>
    <property type="match status" value="1"/>
</dbReference>
<sequence>MPYRSQKILVIIPARGGSKRLPGKNIKKIGGKPMIAHAIEAARKSKYVDRVVVSTDDKAIASIAKKYKAEVPFVRPAELASDTAPTLPVLQHVVKYVEENDKFKPDLVVLIQPTNPLVRSEDVDGTIETLFKTNTNSCFSVTEISQRPEWMYRMDNNPAELFLKEESGPTKRSQELPRLAIINGTVYVMKYETLMTKNKIRDGNTSIYVMPRERSVDIDDKFDFELAKFLFQRNK</sequence>
<dbReference type="Proteomes" id="UP000178256">
    <property type="component" value="Unassembled WGS sequence"/>
</dbReference>
<protein>
    <recommendedName>
        <fullName evidence="3">Acylneuraminate cytidylyltransferase</fullName>
    </recommendedName>
</protein>
<dbReference type="CDD" id="cd02513">
    <property type="entry name" value="CMP-NeuAc_Synthase"/>
    <property type="match status" value="1"/>
</dbReference>
<dbReference type="GO" id="GO:0008781">
    <property type="term" value="F:N-acylneuraminate cytidylyltransferase activity"/>
    <property type="evidence" value="ECO:0007669"/>
    <property type="project" value="TreeGrafter"/>
</dbReference>
<dbReference type="InterPro" id="IPR029044">
    <property type="entry name" value="Nucleotide-diphossugar_trans"/>
</dbReference>
<reference evidence="1 2" key="1">
    <citation type="journal article" date="2016" name="Nat. Commun.">
        <title>Thousands of microbial genomes shed light on interconnected biogeochemical processes in an aquifer system.</title>
        <authorList>
            <person name="Anantharaman K."/>
            <person name="Brown C.T."/>
            <person name="Hug L.A."/>
            <person name="Sharon I."/>
            <person name="Castelle C.J."/>
            <person name="Probst A.J."/>
            <person name="Thomas B.C."/>
            <person name="Singh A."/>
            <person name="Wilkins M.J."/>
            <person name="Karaoz U."/>
            <person name="Brodie E.L."/>
            <person name="Williams K.H."/>
            <person name="Hubbard S.S."/>
            <person name="Banfield J.F."/>
        </authorList>
    </citation>
    <scope>NUCLEOTIDE SEQUENCE [LARGE SCALE GENOMIC DNA]</scope>
</reference>
<organism evidence="1 2">
    <name type="scientific">Candidatus Yanofskybacteria bacterium RIFCSPLOWO2_01_FULL_44_22</name>
    <dbReference type="NCBI Taxonomy" id="1802697"/>
    <lineage>
        <taxon>Bacteria</taxon>
        <taxon>Candidatus Yanofskyibacteriota</taxon>
    </lineage>
</organism>
<evidence type="ECO:0008006" key="3">
    <source>
        <dbReference type="Google" id="ProtNLM"/>
    </source>
</evidence>
<gene>
    <name evidence="1" type="ORF">A2925_04210</name>
</gene>
<evidence type="ECO:0000313" key="1">
    <source>
        <dbReference type="EMBL" id="OGN26757.1"/>
    </source>
</evidence>
<dbReference type="InterPro" id="IPR003329">
    <property type="entry name" value="Cytidylyl_trans"/>
</dbReference>
<name>A0A1F8GMW0_9BACT</name>
<dbReference type="PANTHER" id="PTHR21485">
    <property type="entry name" value="HAD SUPERFAMILY MEMBERS CMAS AND KDSC"/>
    <property type="match status" value="1"/>
</dbReference>
<proteinExistence type="predicted"/>
<comment type="caution">
    <text evidence="1">The sequence shown here is derived from an EMBL/GenBank/DDBJ whole genome shotgun (WGS) entry which is preliminary data.</text>
</comment>
<dbReference type="EMBL" id="MGKL01000003">
    <property type="protein sequence ID" value="OGN26757.1"/>
    <property type="molecule type" value="Genomic_DNA"/>
</dbReference>
<dbReference type="AlphaFoldDB" id="A0A1F8GMW0"/>
<dbReference type="Pfam" id="PF02348">
    <property type="entry name" value="CTP_transf_3"/>
    <property type="match status" value="1"/>
</dbReference>
<dbReference type="Gene3D" id="3.90.550.10">
    <property type="entry name" value="Spore Coat Polysaccharide Biosynthesis Protein SpsA, Chain A"/>
    <property type="match status" value="1"/>
</dbReference>
<dbReference type="STRING" id="1802697.A2925_04210"/>
<evidence type="ECO:0000313" key="2">
    <source>
        <dbReference type="Proteomes" id="UP000178256"/>
    </source>
</evidence>
<dbReference type="SUPFAM" id="SSF53448">
    <property type="entry name" value="Nucleotide-diphospho-sugar transferases"/>
    <property type="match status" value="1"/>
</dbReference>
<accession>A0A1F8GMW0</accession>